<reference evidence="1 2" key="1">
    <citation type="journal article" date="2018" name="Nat. Biotechnol.">
        <title>A standardized bacterial taxonomy based on genome phylogeny substantially revises the tree of life.</title>
        <authorList>
            <person name="Parks D.H."/>
            <person name="Chuvochina M."/>
            <person name="Waite D.W."/>
            <person name="Rinke C."/>
            <person name="Skarshewski A."/>
            <person name="Chaumeil P.A."/>
            <person name="Hugenholtz P."/>
        </authorList>
    </citation>
    <scope>NUCLEOTIDE SEQUENCE [LARGE SCALE GENOMIC DNA]</scope>
    <source>
        <strain evidence="1">UBA9375</strain>
    </source>
</reference>
<keyword evidence="1" id="KW-0540">Nuclease</keyword>
<keyword evidence="1" id="KW-0378">Hydrolase</keyword>
<dbReference type="Proteomes" id="UP000263642">
    <property type="component" value="Unassembled WGS sequence"/>
</dbReference>
<dbReference type="EMBL" id="DQAY01000188">
    <property type="protein sequence ID" value="HCO27047.1"/>
    <property type="molecule type" value="Genomic_DNA"/>
</dbReference>
<accession>A0A3D3RG90</accession>
<sequence length="215" mass="24491">MQELTKRVYKAPAPVRVLVVVEGTHDIEFLTRISTLLHTDDPALPDLATMESNRELIFLPISGHPQAWTRRLAPLNLPEFHLSDREQSPVTEQRQATVLAINQRYRCRAMLTKKRSLENYLHASAIQAVAGVTLEYGDHDCVATVAAQQIFESSHGNPNWKQLTRRARVRLTNRVKHWLNTRAVEQMTVSLLQERDPDGEIISWLETIGQLVETA</sequence>
<dbReference type="GO" id="GO:0004519">
    <property type="term" value="F:endonuclease activity"/>
    <property type="evidence" value="ECO:0007669"/>
    <property type="project" value="UniProtKB-KW"/>
</dbReference>
<protein>
    <submittedName>
        <fullName evidence="1">ATP-dependent endonuclease</fullName>
    </submittedName>
</protein>
<evidence type="ECO:0000313" key="1">
    <source>
        <dbReference type="EMBL" id="HCO27047.1"/>
    </source>
</evidence>
<evidence type="ECO:0000313" key="2">
    <source>
        <dbReference type="Proteomes" id="UP000263642"/>
    </source>
</evidence>
<name>A0A3D3RG90_9PLAN</name>
<gene>
    <name evidence="1" type="ORF">DIT97_30065</name>
</gene>
<keyword evidence="1" id="KW-0255">Endonuclease</keyword>
<organism evidence="1 2">
    <name type="scientific">Gimesia maris</name>
    <dbReference type="NCBI Taxonomy" id="122"/>
    <lineage>
        <taxon>Bacteria</taxon>
        <taxon>Pseudomonadati</taxon>
        <taxon>Planctomycetota</taxon>
        <taxon>Planctomycetia</taxon>
        <taxon>Planctomycetales</taxon>
        <taxon>Planctomycetaceae</taxon>
        <taxon>Gimesia</taxon>
    </lineage>
</organism>
<proteinExistence type="predicted"/>
<dbReference type="AlphaFoldDB" id="A0A3D3RG90"/>
<comment type="caution">
    <text evidence="1">The sequence shown here is derived from an EMBL/GenBank/DDBJ whole genome shotgun (WGS) entry which is preliminary data.</text>
</comment>